<evidence type="ECO:0000313" key="7">
    <source>
        <dbReference type="EMBL" id="KAK9923088.1"/>
    </source>
</evidence>
<evidence type="ECO:0000256" key="3">
    <source>
        <dbReference type="ARBA" id="ARBA00022475"/>
    </source>
</evidence>
<dbReference type="EMBL" id="JBEDUW010000006">
    <property type="protein sequence ID" value="KAK9923088.1"/>
    <property type="molecule type" value="Genomic_DNA"/>
</dbReference>
<dbReference type="Proteomes" id="UP001457282">
    <property type="component" value="Unassembled WGS sequence"/>
</dbReference>
<dbReference type="GO" id="GO:0015098">
    <property type="term" value="F:molybdate ion transmembrane transporter activity"/>
    <property type="evidence" value="ECO:0007669"/>
    <property type="project" value="InterPro"/>
</dbReference>
<sequence>MNQKRKKIREKREMAIPKAYDQRRAIAVATATAAKAEAAVATASAAVEIVRLTRPNNFVKEHYSATQTAFRGYFAYKVRGHNVRKQAKLTFVQRYHVGLAVFGVGMESGNWLQAPYVYYLYSTYGLSKGDTGQLFIAGFGSSMLFGTVDILYSMCIPEIIQFV</sequence>
<name>A0AAW1WG33_RUBAR</name>
<dbReference type="InterPro" id="IPR008509">
    <property type="entry name" value="MOT2/MFSD5"/>
</dbReference>
<keyword evidence="8" id="KW-1185">Reference proteome</keyword>
<dbReference type="PANTHER" id="PTHR23516">
    <property type="entry name" value="SAM (S-ADENOSYL METHIONINE) TRANSPORTER"/>
    <property type="match status" value="1"/>
</dbReference>
<comment type="subcellular location">
    <subcellularLocation>
        <location evidence="1">Cell membrane</location>
        <topology evidence="1">Multi-pass membrane protein</topology>
    </subcellularLocation>
</comment>
<comment type="caution">
    <text evidence="7">The sequence shown here is derived from an EMBL/GenBank/DDBJ whole genome shotgun (WGS) entry which is preliminary data.</text>
</comment>
<evidence type="ECO:0000313" key="8">
    <source>
        <dbReference type="Proteomes" id="UP001457282"/>
    </source>
</evidence>
<keyword evidence="3" id="KW-1003">Cell membrane</keyword>
<gene>
    <name evidence="7" type="ORF">M0R45_031522</name>
</gene>
<proteinExistence type="predicted"/>
<keyword evidence="5" id="KW-1133">Transmembrane helix</keyword>
<organism evidence="7 8">
    <name type="scientific">Rubus argutus</name>
    <name type="common">Southern blackberry</name>
    <dbReference type="NCBI Taxonomy" id="59490"/>
    <lineage>
        <taxon>Eukaryota</taxon>
        <taxon>Viridiplantae</taxon>
        <taxon>Streptophyta</taxon>
        <taxon>Embryophyta</taxon>
        <taxon>Tracheophyta</taxon>
        <taxon>Spermatophyta</taxon>
        <taxon>Magnoliopsida</taxon>
        <taxon>eudicotyledons</taxon>
        <taxon>Gunneridae</taxon>
        <taxon>Pentapetalae</taxon>
        <taxon>rosids</taxon>
        <taxon>fabids</taxon>
        <taxon>Rosales</taxon>
        <taxon>Rosaceae</taxon>
        <taxon>Rosoideae</taxon>
        <taxon>Rosoideae incertae sedis</taxon>
        <taxon>Rubus</taxon>
    </lineage>
</organism>
<dbReference type="Pfam" id="PF05631">
    <property type="entry name" value="MFS_5"/>
    <property type="match status" value="1"/>
</dbReference>
<dbReference type="PANTHER" id="PTHR23516:SF1">
    <property type="entry name" value="MOLYBDATE-ANION TRANSPORTER"/>
    <property type="match status" value="1"/>
</dbReference>
<evidence type="ECO:0000256" key="1">
    <source>
        <dbReference type="ARBA" id="ARBA00004651"/>
    </source>
</evidence>
<evidence type="ECO:0000256" key="2">
    <source>
        <dbReference type="ARBA" id="ARBA00022448"/>
    </source>
</evidence>
<protein>
    <submittedName>
        <fullName evidence="7">Uncharacterized protein</fullName>
    </submittedName>
</protein>
<dbReference type="AlphaFoldDB" id="A0AAW1WG33"/>
<keyword evidence="2" id="KW-0813">Transport</keyword>
<evidence type="ECO:0000256" key="5">
    <source>
        <dbReference type="ARBA" id="ARBA00022989"/>
    </source>
</evidence>
<keyword evidence="4" id="KW-0812">Transmembrane</keyword>
<keyword evidence="6" id="KW-0472">Membrane</keyword>
<evidence type="ECO:0000256" key="4">
    <source>
        <dbReference type="ARBA" id="ARBA00022692"/>
    </source>
</evidence>
<reference evidence="7 8" key="1">
    <citation type="journal article" date="2023" name="G3 (Bethesda)">
        <title>A chromosome-length genome assembly and annotation of blackberry (Rubus argutus, cv. 'Hillquist').</title>
        <authorList>
            <person name="Bruna T."/>
            <person name="Aryal R."/>
            <person name="Dudchenko O."/>
            <person name="Sargent D.J."/>
            <person name="Mead D."/>
            <person name="Buti M."/>
            <person name="Cavallini A."/>
            <person name="Hytonen T."/>
            <person name="Andres J."/>
            <person name="Pham M."/>
            <person name="Weisz D."/>
            <person name="Mascagni F."/>
            <person name="Usai G."/>
            <person name="Natali L."/>
            <person name="Bassil N."/>
            <person name="Fernandez G.E."/>
            <person name="Lomsadze A."/>
            <person name="Armour M."/>
            <person name="Olukolu B."/>
            <person name="Poorten T."/>
            <person name="Britton C."/>
            <person name="Davik J."/>
            <person name="Ashrafi H."/>
            <person name="Aiden E.L."/>
            <person name="Borodovsky M."/>
            <person name="Worthington M."/>
        </authorList>
    </citation>
    <scope>NUCLEOTIDE SEQUENCE [LARGE SCALE GENOMIC DNA]</scope>
    <source>
        <strain evidence="7">PI 553951</strain>
    </source>
</reference>
<evidence type="ECO:0000256" key="6">
    <source>
        <dbReference type="ARBA" id="ARBA00023136"/>
    </source>
</evidence>
<accession>A0AAW1WG33</accession>
<dbReference type="GO" id="GO:0005886">
    <property type="term" value="C:plasma membrane"/>
    <property type="evidence" value="ECO:0007669"/>
    <property type="project" value="UniProtKB-SubCell"/>
</dbReference>